<keyword evidence="8" id="KW-0732">Signal</keyword>
<dbReference type="PROSITE" id="PS00758">
    <property type="entry name" value="ARGE_DAPE_CPG2_1"/>
    <property type="match status" value="1"/>
</dbReference>
<gene>
    <name evidence="10" type="ORF">MSP1404_LOCUS4494</name>
</gene>
<accession>A0A7S0PQE3</accession>
<dbReference type="PANTHER" id="PTHR32494:SF19">
    <property type="entry name" value="ALLANTOATE DEIMINASE-RELATED"/>
    <property type="match status" value="1"/>
</dbReference>
<evidence type="ECO:0000256" key="1">
    <source>
        <dbReference type="ARBA" id="ARBA00001936"/>
    </source>
</evidence>
<proteinExistence type="inferred from homology"/>
<dbReference type="PANTHER" id="PTHR32494">
    <property type="entry name" value="ALLANTOATE DEIMINASE-RELATED"/>
    <property type="match status" value="1"/>
</dbReference>
<dbReference type="GO" id="GO:0016813">
    <property type="term" value="F:hydrolase activity, acting on carbon-nitrogen (but not peptide) bonds, in linear amidines"/>
    <property type="evidence" value="ECO:0007669"/>
    <property type="project" value="InterPro"/>
</dbReference>
<comment type="subunit">
    <text evidence="3">Homodimer.</text>
</comment>
<dbReference type="Gene3D" id="3.30.70.360">
    <property type="match status" value="1"/>
</dbReference>
<feature type="signal peptide" evidence="8">
    <location>
        <begin position="1"/>
        <end position="19"/>
    </location>
</feature>
<evidence type="ECO:0000256" key="7">
    <source>
        <dbReference type="ARBA" id="ARBA00023211"/>
    </source>
</evidence>
<evidence type="ECO:0000256" key="6">
    <source>
        <dbReference type="ARBA" id="ARBA00022801"/>
    </source>
</evidence>
<dbReference type="NCBIfam" id="TIGR01879">
    <property type="entry name" value="hydantase"/>
    <property type="match status" value="1"/>
</dbReference>
<dbReference type="AlphaFoldDB" id="A0A7S0PQE3"/>
<evidence type="ECO:0000259" key="9">
    <source>
        <dbReference type="Pfam" id="PF07687"/>
    </source>
</evidence>
<feature type="chain" id="PRO_5031555153" description="Peptidase M20 dimerisation domain-containing protein" evidence="8">
    <location>
        <begin position="20"/>
        <end position="479"/>
    </location>
</feature>
<name>A0A7S0PQE3_MICPS</name>
<organism evidence="10">
    <name type="scientific">Micromonas pusilla</name>
    <name type="common">Picoplanktonic green alga</name>
    <name type="synonym">Chromulina pusilla</name>
    <dbReference type="NCBI Taxonomy" id="38833"/>
    <lineage>
        <taxon>Eukaryota</taxon>
        <taxon>Viridiplantae</taxon>
        <taxon>Chlorophyta</taxon>
        <taxon>Mamiellophyceae</taxon>
        <taxon>Mamiellales</taxon>
        <taxon>Mamiellaceae</taxon>
        <taxon>Micromonas</taxon>
    </lineage>
</organism>
<dbReference type="Pfam" id="PF07687">
    <property type="entry name" value="M20_dimer"/>
    <property type="match status" value="1"/>
</dbReference>
<dbReference type="InterPro" id="IPR011650">
    <property type="entry name" value="Peptidase_M20_dimer"/>
</dbReference>
<comment type="cofactor">
    <cofactor evidence="1">
        <name>Mn(2+)</name>
        <dbReference type="ChEBI" id="CHEBI:29035"/>
    </cofactor>
</comment>
<protein>
    <recommendedName>
        <fullName evidence="9">Peptidase M20 dimerisation domain-containing protein</fullName>
    </recommendedName>
</protein>
<dbReference type="SUPFAM" id="SSF55031">
    <property type="entry name" value="Bacterial exopeptidase dimerisation domain"/>
    <property type="match status" value="1"/>
</dbReference>
<dbReference type="Gene3D" id="3.40.630.10">
    <property type="entry name" value="Zn peptidases"/>
    <property type="match status" value="1"/>
</dbReference>
<dbReference type="SUPFAM" id="SSF53187">
    <property type="entry name" value="Zn-dependent exopeptidases"/>
    <property type="match status" value="1"/>
</dbReference>
<evidence type="ECO:0000256" key="8">
    <source>
        <dbReference type="SAM" id="SignalP"/>
    </source>
</evidence>
<evidence type="ECO:0000256" key="2">
    <source>
        <dbReference type="ARBA" id="ARBA00006247"/>
    </source>
</evidence>
<evidence type="ECO:0000313" key="10">
    <source>
        <dbReference type="EMBL" id="CAD8584384.1"/>
    </source>
</evidence>
<keyword evidence="4" id="KW-0659">Purine metabolism</keyword>
<dbReference type="GO" id="GO:0046872">
    <property type="term" value="F:metal ion binding"/>
    <property type="evidence" value="ECO:0007669"/>
    <property type="project" value="UniProtKB-KW"/>
</dbReference>
<keyword evidence="6" id="KW-0378">Hydrolase</keyword>
<sequence length="479" mass="51688">MTPFFAIFFTLFFLRSAESLGLGATEAVDHEAWNRLQILGRITDAQDGTLQRTFLSLGSRRAMTTVENWMIRAGLDTWVDEIGNVHGRIEGAGCVGHKVLLFGSHLDTVKDAGKYDGALGILVGLAAVKALVLESITGMEPVPCSLQLVAFSDEEGVRFSSTFLGSRALVGTLPDNVFKAQDNEGHTFLDALRQNGFKGTLESIQTANISDALASYVEVHIEQGPVLQQRKQHASPVVGISGQTRLLFTVHGTQGHAGTVPMTERKDALAASADIMHAIETYCRDRVLTTSRDNLLVCTVGAVSVWPGSSNVIPSSTNFTVDIRSKSDSDRNVVVEHVIEYAQHVCRTRGLTFSFDRTHDAPAVDCDDQIINNFAESILHVTKDLTGTQDSADVAISELWSDSGSFNMENTNSQHALTSGAGHDALAISQACPIGMLFVRCKDGISHSPQEHSTPEDVAFAGRVLLDFLQSNGGLFSVL</sequence>
<dbReference type="InterPro" id="IPR002933">
    <property type="entry name" value="Peptidase_M20"/>
</dbReference>
<dbReference type="CDD" id="cd03884">
    <property type="entry name" value="M20_bAS"/>
    <property type="match status" value="1"/>
</dbReference>
<dbReference type="EMBL" id="HBEV01005873">
    <property type="protein sequence ID" value="CAD8584384.1"/>
    <property type="molecule type" value="Transcribed_RNA"/>
</dbReference>
<reference evidence="10" key="1">
    <citation type="submission" date="2021-01" db="EMBL/GenBank/DDBJ databases">
        <authorList>
            <person name="Corre E."/>
            <person name="Pelletier E."/>
            <person name="Niang G."/>
            <person name="Scheremetjew M."/>
            <person name="Finn R."/>
            <person name="Kale V."/>
            <person name="Holt S."/>
            <person name="Cochrane G."/>
            <person name="Meng A."/>
            <person name="Brown T."/>
            <person name="Cohen L."/>
        </authorList>
    </citation>
    <scope>NUCLEOTIDE SEQUENCE</scope>
    <source>
        <strain evidence="10">CCMP494</strain>
    </source>
</reference>
<dbReference type="InterPro" id="IPR001261">
    <property type="entry name" value="ArgE/DapE_CS"/>
</dbReference>
<dbReference type="Pfam" id="PF01546">
    <property type="entry name" value="Peptidase_M20"/>
    <property type="match status" value="1"/>
</dbReference>
<evidence type="ECO:0000256" key="5">
    <source>
        <dbReference type="ARBA" id="ARBA00022723"/>
    </source>
</evidence>
<feature type="domain" description="Peptidase M20 dimerisation" evidence="9">
    <location>
        <begin position="239"/>
        <end position="345"/>
    </location>
</feature>
<keyword evidence="7" id="KW-0464">Manganese</keyword>
<evidence type="ECO:0000256" key="3">
    <source>
        <dbReference type="ARBA" id="ARBA00011738"/>
    </source>
</evidence>
<dbReference type="InterPro" id="IPR036264">
    <property type="entry name" value="Bact_exopeptidase_dim_dom"/>
</dbReference>
<dbReference type="GO" id="GO:0006144">
    <property type="term" value="P:purine nucleobase metabolic process"/>
    <property type="evidence" value="ECO:0007669"/>
    <property type="project" value="UniProtKB-KW"/>
</dbReference>
<evidence type="ECO:0000256" key="4">
    <source>
        <dbReference type="ARBA" id="ARBA00022631"/>
    </source>
</evidence>
<keyword evidence="5" id="KW-0479">Metal-binding</keyword>
<comment type="similarity">
    <text evidence="2">Belongs to the peptidase M20A family.</text>
</comment>
<dbReference type="InterPro" id="IPR010158">
    <property type="entry name" value="Amidase_Cbmase"/>
</dbReference>